<dbReference type="EMBL" id="MH248947">
    <property type="protein sequence ID" value="AWY07583.1"/>
    <property type="molecule type" value="Genomic_DNA"/>
</dbReference>
<evidence type="ECO:0000256" key="1">
    <source>
        <dbReference type="SAM" id="Coils"/>
    </source>
</evidence>
<protein>
    <submittedName>
        <fullName evidence="3">Tape measure protein</fullName>
    </submittedName>
</protein>
<gene>
    <name evidence="3" type="primary">19</name>
    <name evidence="3" type="ORF">SEA_YOSIF_19</name>
</gene>
<keyword evidence="2" id="KW-0472">Membrane</keyword>
<reference evidence="4" key="1">
    <citation type="submission" date="2018-04" db="EMBL/GenBank/DDBJ databases">
        <authorList>
            <person name="Go L.Y."/>
            <person name="Mitchell J.A."/>
        </authorList>
    </citation>
    <scope>NUCLEOTIDE SEQUENCE [LARGE SCALE GENOMIC DNA]</scope>
</reference>
<feature type="transmembrane region" description="Helical" evidence="2">
    <location>
        <begin position="566"/>
        <end position="587"/>
    </location>
</feature>
<name>A0A2Z4QC65_9CAUD</name>
<feature type="transmembrane region" description="Helical" evidence="2">
    <location>
        <begin position="218"/>
        <end position="238"/>
    </location>
</feature>
<feature type="transmembrane region" description="Helical" evidence="2">
    <location>
        <begin position="250"/>
        <end position="275"/>
    </location>
</feature>
<dbReference type="InterPro" id="IPR016024">
    <property type="entry name" value="ARM-type_fold"/>
</dbReference>
<feature type="transmembrane region" description="Helical" evidence="2">
    <location>
        <begin position="687"/>
        <end position="709"/>
    </location>
</feature>
<keyword evidence="2" id="KW-0812">Transmembrane</keyword>
<evidence type="ECO:0000313" key="4">
    <source>
        <dbReference type="Proteomes" id="UP000250856"/>
    </source>
</evidence>
<keyword evidence="2" id="KW-1133">Transmembrane helix</keyword>
<organism evidence="3 4">
    <name type="scientific">Streptomyces phage Yosif</name>
    <dbReference type="NCBI Taxonomy" id="2201421"/>
    <lineage>
        <taxon>Viruses</taxon>
        <taxon>Duplodnaviria</taxon>
        <taxon>Heunggongvirae</taxon>
        <taxon>Uroviricota</taxon>
        <taxon>Caudoviricetes</taxon>
        <taxon>Arquatrovirinae</taxon>
        <taxon>Yosifvirus</taxon>
        <taxon>Yosifvirus yosif</taxon>
    </lineage>
</organism>
<dbReference type="KEGG" id="vg:64470578"/>
<sequence length="1337" mass="140503">MPEGQVIGRVSVKVLPDTSDFRRQAEKALDKIEKTLKVTIGTKVDMSGASRQLASEIGKMNDRNRVMDSRKIRFHTLISKTGMNEAISRAARDLNSRARNNKIKFEVDALNVSGSVKLELDEDAANDVKDKIKDWRDDISPVTVGVRLDIANGTAAAISARLAVLTRPRTVPIVPVLDNKAVAGVATALAALSGARVLNSMFEKLGNTLKNLDKSIPIIGSLATAVMGLAGYGLSAASNLAALSASLAQIAYVGLTLPGILGGFAVGIGVTIAALKDFNKELPQVKQKLSELQNLISDNFWDEAKKPIQELFESVFPAFRKGVEETSTVVGKFFGSFANDLKTAFPTELIGEMFGYLNSSITEATKGTGIFASIIAQLGKVGASYLPDLAGWFVEISTRFDNWLKKKGELGLKAEINEGITNLKELGGALADLGGIFAGISRAATAAGGSTVKMLHDTLESVHEVVDSKGFQKGLTDVFRAAHAAMSNIANGSGPQVKQLFVELGQLLTEVLPQVGTIIGIALGAIASALSQPAVTEGVKAVFDGILVAVRALAPAMAPVGQALGALMQVVGTMLAAFGPLVAAALTPLANAFTQLAPLIQPIITLLAGALLGAIQTLAPVIMGLVPVIGEMLGAAFTALGTILPIVAQLFTQIMTAVAPLVEQLISGLAPILTQVAVFIGQVMTALMPLVAILLEIISAVITPLIPMVQEIVSNLLPPLSEAFTRLTEALQPVFDALLGLVNFLMPILVPVIQFIIEIIGNAFIGAIEGLALVVEGLVGVFTGVWNFIKGAWELLVGIFTGNGEKIKSGWNTLWTGVWQFVKGIWDTVLGALKVFLNVGILASIGKMFSALKGLWTAGWNSIKTFASGIWNSLKGLFTNFGSTLRSIGTSMMSGIRSLMTSGWSAVRSVFTSAWTALRTAVSTGISNCLSLIRGLPGQIKSALGNLAGLLLGAGKAIVQGLIDGISSMIGKVKDKLKGLTDLIPDWKGPLPKDKVLLYEAGRAIIGGLIKGLESQFANVKKSLGELTGKIPKTASKALRARIIADQKQLSKLLGNWDSIAKKLDAAKDKLAKLKDDKSKYASSIAEKIIDAADVAKMDGGFTGIIEQLTMARDQARRFATVLAGLKKLNLNQTTFDQLAQAGPEAAMASAEALLAAGKSGVDQVNKLESELQAAAQQVGKTASQVMYDNGIHMAEGLVKGLEKEASKIENQMLRIAESMTKAIKKALGIKSPSRVMKQIGVWVGKGLGIGLDRSRSDVLGSMAVMADDVASYEIKPPSVAAVSSDVSSAVASGLGEKSSNGSGVTKVLNYYAAAGSSLSAEEDLFAAANRARMVGW</sequence>
<feature type="transmembrane region" description="Helical" evidence="2">
    <location>
        <begin position="633"/>
        <end position="651"/>
    </location>
</feature>
<feature type="transmembrane region" description="Helical" evidence="2">
    <location>
        <begin position="657"/>
        <end position="680"/>
    </location>
</feature>
<feature type="transmembrane region" description="Helical" evidence="2">
    <location>
        <begin position="737"/>
        <end position="757"/>
    </location>
</feature>
<dbReference type="Proteomes" id="UP000250856">
    <property type="component" value="Segment"/>
</dbReference>
<proteinExistence type="predicted"/>
<evidence type="ECO:0000313" key="3">
    <source>
        <dbReference type="EMBL" id="AWY07583.1"/>
    </source>
</evidence>
<evidence type="ECO:0000256" key="2">
    <source>
        <dbReference type="SAM" id="Phobius"/>
    </source>
</evidence>
<dbReference type="RefSeq" id="YP_010054661.1">
    <property type="nucleotide sequence ID" value="NC_054656.1"/>
</dbReference>
<dbReference type="GeneID" id="64470578"/>
<feature type="transmembrane region" description="Helical" evidence="2">
    <location>
        <begin position="599"/>
        <end position="626"/>
    </location>
</feature>
<keyword evidence="4" id="KW-1185">Reference proteome</keyword>
<keyword evidence="1" id="KW-0175">Coiled coil</keyword>
<feature type="coiled-coil region" evidence="1">
    <location>
        <begin position="1165"/>
        <end position="1219"/>
    </location>
</feature>
<feature type="transmembrane region" description="Helical" evidence="2">
    <location>
        <begin position="764"/>
        <end position="789"/>
    </location>
</feature>
<accession>A0A2Z4QC65</accession>
<dbReference type="SUPFAM" id="SSF48371">
    <property type="entry name" value="ARM repeat"/>
    <property type="match status" value="1"/>
</dbReference>